<comment type="caution">
    <text evidence="5">The sequence shown here is derived from an EMBL/GenBank/DDBJ whole genome shotgun (WGS) entry which is preliminary data.</text>
</comment>
<dbReference type="InterPro" id="IPR051283">
    <property type="entry name" value="Sec_Metabolite_Acyltrans"/>
</dbReference>
<dbReference type="GO" id="GO:0016746">
    <property type="term" value="F:acyltransferase activity"/>
    <property type="evidence" value="ECO:0007669"/>
    <property type="project" value="UniProtKB-KW"/>
</dbReference>
<dbReference type="OMA" id="CEFADAT"/>
<proteinExistence type="inferred from homology"/>
<gene>
    <name evidence="5" type="ORF">BM221_009659</name>
</gene>
<reference evidence="5 6" key="1">
    <citation type="journal article" date="2016" name="Appl. Microbiol. Biotechnol.">
        <title>Characterization of T-DNA insertion mutants with decreased virulence in the entomopathogenic fungus Beauveria bassiana JEF-007.</title>
        <authorList>
            <person name="Kim S."/>
            <person name="Lee S.J."/>
            <person name="Nai Y.S."/>
            <person name="Yu J.S."/>
            <person name="Lee M.R."/>
            <person name="Yang Y.T."/>
            <person name="Kim J.S."/>
        </authorList>
    </citation>
    <scope>NUCLEOTIDE SEQUENCE [LARGE SCALE GENOMIC DNA]</scope>
    <source>
        <strain evidence="5 6">JEF-007</strain>
    </source>
</reference>
<comment type="pathway">
    <text evidence="1">Secondary metabolite biosynthesis.</text>
</comment>
<dbReference type="InterPro" id="IPR023213">
    <property type="entry name" value="CAT-like_dom_sf"/>
</dbReference>
<sequence length="501" mass="55582">MADKESLASFDVYPVHMFDDCKGPRSIMMRWIFRVDAQLDADKLRTAFAQVLETGDWRKLAGRLHYTKTAGLEIHVPHVFTEQDPPFTYTHHDHSAELFDANPARRTFPRAASGPHVYSRTPAANAAVFAPGVPATLAEHISRGLPQLGLHVTTFRDATLMELTWPHTVMDGTGQRDLLAAWSLALAGRAHDIPPLAGAREDVPRRMAERYADADADANARQRLEEDDVMQDRALTGLGKLLFFCRLLWRLLTSPRADWRVFRLPRAVVARWREDVEKLPPDLKTGKPPFVSDGDLICAWLVTLAAAGRSPRPRARYVVAGSVNCRSRIPALQDGTYVQNLLSLYFASVPNIGGPGDDSLARFALAHRAQVAAQTTETQILHHFQRRRAEAEAGQRRSVPLYCRADDVVLMCNNLSGLRIGAAADFGPAVVVVTTAADGTRASGRVVSHYYLSSDDGNRPTPYFVCLDQDEEGYWIRANASPGTWERIIREISAGEAHVHI</sequence>
<evidence type="ECO:0008006" key="7">
    <source>
        <dbReference type="Google" id="ProtNLM"/>
    </source>
</evidence>
<organism evidence="5 6">
    <name type="scientific">Beauveria bassiana</name>
    <name type="common">White muscardine disease fungus</name>
    <name type="synonym">Tritirachium shiotae</name>
    <dbReference type="NCBI Taxonomy" id="176275"/>
    <lineage>
        <taxon>Eukaryota</taxon>
        <taxon>Fungi</taxon>
        <taxon>Dikarya</taxon>
        <taxon>Ascomycota</taxon>
        <taxon>Pezizomycotina</taxon>
        <taxon>Sordariomycetes</taxon>
        <taxon>Hypocreomycetidae</taxon>
        <taxon>Hypocreales</taxon>
        <taxon>Cordycipitaceae</taxon>
        <taxon>Beauveria</taxon>
    </lineage>
</organism>
<dbReference type="EMBL" id="MRVG01000013">
    <property type="protein sequence ID" value="PMB64273.1"/>
    <property type="molecule type" value="Genomic_DNA"/>
</dbReference>
<name>A0A2N6NAH4_BEABA</name>
<keyword evidence="3" id="KW-0808">Transferase</keyword>
<accession>A0A2N6NAH4</accession>
<dbReference type="Gene3D" id="3.30.559.10">
    <property type="entry name" value="Chloramphenicol acetyltransferase-like domain"/>
    <property type="match status" value="2"/>
</dbReference>
<evidence type="ECO:0000313" key="6">
    <source>
        <dbReference type="Proteomes" id="UP000235728"/>
    </source>
</evidence>
<evidence type="ECO:0000256" key="3">
    <source>
        <dbReference type="ARBA" id="ARBA00022679"/>
    </source>
</evidence>
<dbReference type="AlphaFoldDB" id="A0A2N6NAH4"/>
<evidence type="ECO:0000256" key="2">
    <source>
        <dbReference type="ARBA" id="ARBA00009861"/>
    </source>
</evidence>
<keyword evidence="4" id="KW-0012">Acyltransferase</keyword>
<evidence type="ECO:0000313" key="5">
    <source>
        <dbReference type="EMBL" id="PMB64273.1"/>
    </source>
</evidence>
<evidence type="ECO:0000256" key="1">
    <source>
        <dbReference type="ARBA" id="ARBA00005179"/>
    </source>
</evidence>
<evidence type="ECO:0000256" key="4">
    <source>
        <dbReference type="ARBA" id="ARBA00023315"/>
    </source>
</evidence>
<dbReference type="Proteomes" id="UP000235728">
    <property type="component" value="Unassembled WGS sequence"/>
</dbReference>
<dbReference type="PANTHER" id="PTHR31896">
    <property type="entry name" value="FAMILY REGULATORY PROTEIN, PUTATIVE (AFU_ORTHOLOGUE AFUA_3G14730)-RELATED"/>
    <property type="match status" value="1"/>
</dbReference>
<protein>
    <recommendedName>
        <fullName evidence="7">LysR family regulatory protein</fullName>
    </recommendedName>
</protein>
<comment type="similarity">
    <text evidence="2">Belongs to the plant acyltransferase family.</text>
</comment>
<dbReference type="PANTHER" id="PTHR31896:SF69">
    <property type="entry name" value="FAMILY REGULATORY PROTEIN, PUTATIVE (AFU_ORTHOLOGUE AFUA_3G14730)-RELATED"/>
    <property type="match status" value="1"/>
</dbReference>